<dbReference type="RefSeq" id="WP_021089388.1">
    <property type="nucleotide sequence ID" value="NZ_CP049232.1"/>
</dbReference>
<dbReference type="Proteomes" id="UP000594535">
    <property type="component" value="Chromosome"/>
</dbReference>
<organism evidence="1 2">
    <name type="scientific">Campylobacter concisus</name>
    <dbReference type="NCBI Taxonomy" id="199"/>
    <lineage>
        <taxon>Bacteria</taxon>
        <taxon>Pseudomonadati</taxon>
        <taxon>Campylobacterota</taxon>
        <taxon>Epsilonproteobacteria</taxon>
        <taxon>Campylobacterales</taxon>
        <taxon>Campylobacteraceae</taxon>
        <taxon>Campylobacter</taxon>
    </lineage>
</organism>
<reference evidence="1 2" key="1">
    <citation type="journal article" date="2020" name="Microb. Genom.">
        <title>Analysis of complete Campylobacter concisus genomes identifies genomospecies features, secretion systems and novel plasmids and their association with severe ulcerative colitis.</title>
        <authorList>
            <person name="Liu F."/>
            <person name="Chen S."/>
            <person name="Luu L.D.W."/>
            <person name="Lee S.A."/>
            <person name="Tay A.C.Y."/>
            <person name="Wu R."/>
            <person name="Riordan S.M."/>
            <person name="Lan R."/>
            <person name="Liu L."/>
            <person name="Zhang L."/>
        </authorList>
    </citation>
    <scope>NUCLEOTIDE SEQUENCE [LARGE SCALE GENOMIC DNA]</scope>
    <source>
        <strain evidence="1 2">H9O-S2</strain>
    </source>
</reference>
<dbReference type="AlphaFoldDB" id="A0A7S9S9R2"/>
<dbReference type="EMBL" id="CP049232">
    <property type="protein sequence ID" value="QPI06057.1"/>
    <property type="molecule type" value="Genomic_DNA"/>
</dbReference>
<evidence type="ECO:0000313" key="2">
    <source>
        <dbReference type="Proteomes" id="UP000594535"/>
    </source>
</evidence>
<evidence type="ECO:0000313" key="1">
    <source>
        <dbReference type="EMBL" id="QPI06057.1"/>
    </source>
</evidence>
<sequence>MTNKNLKDFVENICDELKIKPCGNSFKITEEKKESFIKTINFTFKNKDDVVILRQKEQTHTIKFFKGDSVSTDSHCDFIVFLNLRDGLRIYFCEIKSSIKHIDKAVLQLKSSKLFLEYLLNCYRDYFNIDCFTKFNLDDISKKYYIYPKINISSKKPVRYCSDILMEAVSADKDGIVDIPNGYSFFK</sequence>
<gene>
    <name evidence="1" type="ORF">G5B96_01430</name>
</gene>
<protein>
    <submittedName>
        <fullName evidence="1">Uncharacterized protein</fullName>
    </submittedName>
</protein>
<accession>A0A7S9S9R2</accession>
<name>A0A7S9S9R2_9BACT</name>
<proteinExistence type="predicted"/>